<dbReference type="InterPro" id="IPR039437">
    <property type="entry name" value="FrzH/put_lumazine-bd"/>
</dbReference>
<dbReference type="AlphaFoldDB" id="A0A365UCB1"/>
<dbReference type="InterPro" id="IPR032710">
    <property type="entry name" value="NTF2-like_dom_sf"/>
</dbReference>
<dbReference type="Pfam" id="PF12893">
    <property type="entry name" value="Lumazine_bd_2"/>
    <property type="match status" value="1"/>
</dbReference>
<evidence type="ECO:0008006" key="3">
    <source>
        <dbReference type="Google" id="ProtNLM"/>
    </source>
</evidence>
<organism evidence="1 2">
    <name type="scientific">Rhodosalinus halophilus</name>
    <dbReference type="NCBI Taxonomy" id="2259333"/>
    <lineage>
        <taxon>Bacteria</taxon>
        <taxon>Pseudomonadati</taxon>
        <taxon>Pseudomonadota</taxon>
        <taxon>Alphaproteobacteria</taxon>
        <taxon>Rhodobacterales</taxon>
        <taxon>Paracoccaceae</taxon>
        <taxon>Rhodosalinus</taxon>
    </lineage>
</organism>
<gene>
    <name evidence="1" type="ORF">DRV85_02225</name>
</gene>
<sequence length="120" mass="13412">MERGSREQAAMEAAESYYRAMVGGDAAALRSLFDPRAAISGHFEGDFLWQDLDGFIAETESLVGQHGEEVCVVEGFRRDGDIAWVAVRGRYSGLWFVDHLSMVEVDGRWRIVGKTFHVVT</sequence>
<protein>
    <recommendedName>
        <fullName evidence="3">Lumazine-binding</fullName>
    </recommendedName>
</protein>
<accession>A0A365UCB1</accession>
<evidence type="ECO:0000313" key="1">
    <source>
        <dbReference type="EMBL" id="RBI86961.1"/>
    </source>
</evidence>
<dbReference type="OrthoDB" id="7451095at2"/>
<proteinExistence type="predicted"/>
<dbReference type="EMBL" id="QNTQ01000002">
    <property type="protein sequence ID" value="RBI86961.1"/>
    <property type="molecule type" value="Genomic_DNA"/>
</dbReference>
<dbReference type="Proteomes" id="UP000253370">
    <property type="component" value="Unassembled WGS sequence"/>
</dbReference>
<dbReference type="Gene3D" id="3.10.450.50">
    <property type="match status" value="1"/>
</dbReference>
<dbReference type="RefSeq" id="WP_113287809.1">
    <property type="nucleotide sequence ID" value="NZ_QNTQ01000002.1"/>
</dbReference>
<name>A0A365UCB1_9RHOB</name>
<dbReference type="SUPFAM" id="SSF54427">
    <property type="entry name" value="NTF2-like"/>
    <property type="match status" value="1"/>
</dbReference>
<evidence type="ECO:0000313" key="2">
    <source>
        <dbReference type="Proteomes" id="UP000253370"/>
    </source>
</evidence>
<reference evidence="1 2" key="1">
    <citation type="submission" date="2018-07" db="EMBL/GenBank/DDBJ databases">
        <title>Rhodosalinus sp. strain E84T genomic sequence and assembly.</title>
        <authorList>
            <person name="Liu Z.-W."/>
            <person name="Lu D.-C."/>
        </authorList>
    </citation>
    <scope>NUCLEOTIDE SEQUENCE [LARGE SCALE GENOMIC DNA]</scope>
    <source>
        <strain evidence="1 2">E84</strain>
    </source>
</reference>
<keyword evidence="2" id="KW-1185">Reference proteome</keyword>
<comment type="caution">
    <text evidence="1">The sequence shown here is derived from an EMBL/GenBank/DDBJ whole genome shotgun (WGS) entry which is preliminary data.</text>
</comment>